<evidence type="ECO:0000256" key="5">
    <source>
        <dbReference type="ARBA" id="ARBA00022989"/>
    </source>
</evidence>
<keyword evidence="10" id="KW-1185">Reference proteome</keyword>
<keyword evidence="4 9" id="KW-0067">ATP-binding</keyword>
<reference evidence="9 10" key="1">
    <citation type="submission" date="2019-03" db="EMBL/GenBank/DDBJ databases">
        <title>Complete genome sequence of Ferrigenium kumadai strain An22, a microaerophilic iron-oxidizing bacterium isolated from a paddy field soil.</title>
        <authorList>
            <person name="Watanabe T."/>
            <person name="Asakawa S."/>
        </authorList>
    </citation>
    <scope>NUCLEOTIDE SEQUENCE [LARGE SCALE GENOMIC DNA]</scope>
    <source>
        <strain evidence="9 10">An22</strain>
    </source>
</reference>
<dbReference type="InterPro" id="IPR003439">
    <property type="entry name" value="ABC_transporter-like_ATP-bd"/>
</dbReference>
<keyword evidence="2" id="KW-1003">Cell membrane</keyword>
<evidence type="ECO:0000256" key="7">
    <source>
        <dbReference type="ARBA" id="ARBA00038388"/>
    </source>
</evidence>
<organism evidence="9 10">
    <name type="scientific">Ferrigenium kumadai</name>
    <dbReference type="NCBI Taxonomy" id="1682490"/>
    <lineage>
        <taxon>Bacteria</taxon>
        <taxon>Pseudomonadati</taxon>
        <taxon>Pseudomonadota</taxon>
        <taxon>Betaproteobacteria</taxon>
        <taxon>Nitrosomonadales</taxon>
        <taxon>Gallionellaceae</taxon>
        <taxon>Ferrigenium</taxon>
    </lineage>
</organism>
<dbReference type="InterPro" id="IPR027417">
    <property type="entry name" value="P-loop_NTPase"/>
</dbReference>
<keyword evidence="1" id="KW-0813">Transport</keyword>
<dbReference type="FunFam" id="3.40.50.300:FF:000032">
    <property type="entry name" value="Export ABC transporter ATP-binding protein"/>
    <property type="match status" value="1"/>
</dbReference>
<evidence type="ECO:0000256" key="4">
    <source>
        <dbReference type="ARBA" id="ARBA00022840"/>
    </source>
</evidence>
<keyword evidence="3" id="KW-0547">Nucleotide-binding</keyword>
<evidence type="ECO:0000256" key="3">
    <source>
        <dbReference type="ARBA" id="ARBA00022741"/>
    </source>
</evidence>
<evidence type="ECO:0000313" key="10">
    <source>
        <dbReference type="Proteomes" id="UP001319121"/>
    </source>
</evidence>
<dbReference type="PROSITE" id="PS00211">
    <property type="entry name" value="ABC_TRANSPORTER_1"/>
    <property type="match status" value="1"/>
</dbReference>
<evidence type="ECO:0000259" key="8">
    <source>
        <dbReference type="PROSITE" id="PS50893"/>
    </source>
</evidence>
<dbReference type="Gene3D" id="3.40.50.300">
    <property type="entry name" value="P-loop containing nucleotide triphosphate hydrolases"/>
    <property type="match status" value="1"/>
</dbReference>
<dbReference type="GO" id="GO:0005524">
    <property type="term" value="F:ATP binding"/>
    <property type="evidence" value="ECO:0007669"/>
    <property type="project" value="UniProtKB-KW"/>
</dbReference>
<dbReference type="InterPro" id="IPR015854">
    <property type="entry name" value="ABC_transpr_LolD-like"/>
</dbReference>
<dbReference type="SUPFAM" id="SSF52540">
    <property type="entry name" value="P-loop containing nucleoside triphosphate hydrolases"/>
    <property type="match status" value="1"/>
</dbReference>
<evidence type="ECO:0000256" key="6">
    <source>
        <dbReference type="ARBA" id="ARBA00023251"/>
    </source>
</evidence>
<dbReference type="Pfam" id="PF00005">
    <property type="entry name" value="ABC_tran"/>
    <property type="match status" value="1"/>
</dbReference>
<comment type="similarity">
    <text evidence="7">Belongs to the ABC transporter superfamily. Macrolide exporter (TC 3.A.1.122) family.</text>
</comment>
<dbReference type="AlphaFoldDB" id="A0AAN1SY43"/>
<dbReference type="GO" id="GO:0005886">
    <property type="term" value="C:plasma membrane"/>
    <property type="evidence" value="ECO:0007669"/>
    <property type="project" value="TreeGrafter"/>
</dbReference>
<dbReference type="InterPro" id="IPR017871">
    <property type="entry name" value="ABC_transporter-like_CS"/>
</dbReference>
<dbReference type="CDD" id="cd03255">
    <property type="entry name" value="ABC_MJ0796_LolCDE_FtsE"/>
    <property type="match status" value="1"/>
</dbReference>
<dbReference type="RefSeq" id="WP_212786671.1">
    <property type="nucleotide sequence ID" value="NZ_AP019536.1"/>
</dbReference>
<keyword evidence="5" id="KW-0812">Transmembrane</keyword>
<keyword evidence="6" id="KW-0046">Antibiotic resistance</keyword>
<dbReference type="PROSITE" id="PS50893">
    <property type="entry name" value="ABC_TRANSPORTER_2"/>
    <property type="match status" value="1"/>
</dbReference>
<accession>A0AAN1SY43</accession>
<feature type="domain" description="ABC transporter" evidence="8">
    <location>
        <begin position="11"/>
        <end position="232"/>
    </location>
</feature>
<dbReference type="GO" id="GO:0098796">
    <property type="term" value="C:membrane protein complex"/>
    <property type="evidence" value="ECO:0007669"/>
    <property type="project" value="UniProtKB-ARBA"/>
</dbReference>
<dbReference type="GO" id="GO:0016887">
    <property type="term" value="F:ATP hydrolysis activity"/>
    <property type="evidence" value="ECO:0007669"/>
    <property type="project" value="InterPro"/>
</dbReference>
<proteinExistence type="inferred from homology"/>
<keyword evidence="5" id="KW-1133">Transmembrane helix</keyword>
<evidence type="ECO:0000256" key="1">
    <source>
        <dbReference type="ARBA" id="ARBA00022448"/>
    </source>
</evidence>
<dbReference type="SMART" id="SM00382">
    <property type="entry name" value="AAA"/>
    <property type="match status" value="1"/>
</dbReference>
<dbReference type="KEGG" id="fku:FGKAn22_07650"/>
<gene>
    <name evidence="9" type="ORF">FGKAn22_07650</name>
</gene>
<dbReference type="EMBL" id="AP019536">
    <property type="protein sequence ID" value="BBI99072.1"/>
    <property type="molecule type" value="Genomic_DNA"/>
</dbReference>
<dbReference type="InterPro" id="IPR003593">
    <property type="entry name" value="AAA+_ATPase"/>
</dbReference>
<dbReference type="GO" id="GO:0022857">
    <property type="term" value="F:transmembrane transporter activity"/>
    <property type="evidence" value="ECO:0007669"/>
    <property type="project" value="TreeGrafter"/>
</dbReference>
<protein>
    <submittedName>
        <fullName evidence="9">Macrolide ABC transporter ATP-binding protein</fullName>
    </submittedName>
</protein>
<evidence type="ECO:0000313" key="9">
    <source>
        <dbReference type="EMBL" id="BBI99072.1"/>
    </source>
</evidence>
<evidence type="ECO:0000256" key="2">
    <source>
        <dbReference type="ARBA" id="ARBA00022475"/>
    </source>
</evidence>
<sequence length="232" mass="25270">MNTTTATDTIVRAENLALHFDDGQTRALDGIDLEIREGEFVAIVGPSGCGKSSLLNLIGTLDSPTSGELYFRSQPYSGIRDLSLFRRQNIGFIFQSFYLLPTLSALDNVLVPTIGCPGAAKEHEERARYLLSQLGLSNRLAHFPGRLSGGERQRVAIARALINDPDVILADEPTGSLDSANAAHVLDVIGELKKEKELTIVMVTHDPNVSARADRVIHMRDGKIGYAEEART</sequence>
<dbReference type="Proteomes" id="UP001319121">
    <property type="component" value="Chromosome"/>
</dbReference>
<dbReference type="GO" id="GO:0046677">
    <property type="term" value="P:response to antibiotic"/>
    <property type="evidence" value="ECO:0007669"/>
    <property type="project" value="UniProtKB-KW"/>
</dbReference>
<keyword evidence="5" id="KW-0472">Membrane</keyword>
<dbReference type="InterPro" id="IPR017911">
    <property type="entry name" value="MacB-like_ATP-bd"/>
</dbReference>
<name>A0AAN1SY43_9PROT</name>
<dbReference type="PANTHER" id="PTHR24220">
    <property type="entry name" value="IMPORT ATP-BINDING PROTEIN"/>
    <property type="match status" value="1"/>
</dbReference>